<dbReference type="SMART" id="SM01351">
    <property type="entry name" value="Aspzincin_M35"/>
    <property type="match status" value="1"/>
</dbReference>
<dbReference type="InterPro" id="IPR024079">
    <property type="entry name" value="MetalloPept_cat_dom_sf"/>
</dbReference>
<dbReference type="Gene3D" id="3.40.390.10">
    <property type="entry name" value="Collagenase (Catalytic Domain)"/>
    <property type="match status" value="1"/>
</dbReference>
<evidence type="ECO:0000313" key="3">
    <source>
        <dbReference type="EMBL" id="EHA53236.1"/>
    </source>
</evidence>
<keyword evidence="4" id="KW-1185">Reference proteome</keyword>
<dbReference type="VEuPathDB" id="FungiDB:MGG_16938"/>
<dbReference type="Pfam" id="PF14521">
    <property type="entry name" value="Aspzincin_M35"/>
    <property type="match status" value="1"/>
</dbReference>
<dbReference type="EMBL" id="CM001233">
    <property type="protein sequence ID" value="EHA53236.1"/>
    <property type="molecule type" value="Genomic_DNA"/>
</dbReference>
<feature type="transmembrane region" description="Helical" evidence="1">
    <location>
        <begin position="6"/>
        <end position="26"/>
    </location>
</feature>
<dbReference type="InterPro" id="IPR029463">
    <property type="entry name" value="Lys_MEP"/>
</dbReference>
<evidence type="ECO:0000259" key="2">
    <source>
        <dbReference type="SMART" id="SM01351"/>
    </source>
</evidence>
<keyword evidence="1" id="KW-0472">Membrane</keyword>
<evidence type="ECO:0000313" key="4">
    <source>
        <dbReference type="Proteomes" id="UP000009058"/>
    </source>
</evidence>
<proteinExistence type="predicted"/>
<dbReference type="InParanoid" id="G4N1G9"/>
<dbReference type="SUPFAM" id="SSF55486">
    <property type="entry name" value="Metalloproteases ('zincins'), catalytic domain"/>
    <property type="match status" value="1"/>
</dbReference>
<organism evidence="3 4">
    <name type="scientific">Pyricularia oryzae (strain 70-15 / ATCC MYA-4617 / FGSC 8958)</name>
    <name type="common">Rice blast fungus</name>
    <name type="synonym">Magnaporthe oryzae</name>
    <dbReference type="NCBI Taxonomy" id="242507"/>
    <lineage>
        <taxon>Eukaryota</taxon>
        <taxon>Fungi</taxon>
        <taxon>Dikarya</taxon>
        <taxon>Ascomycota</taxon>
        <taxon>Pezizomycotina</taxon>
        <taxon>Sordariomycetes</taxon>
        <taxon>Sordariomycetidae</taxon>
        <taxon>Magnaporthales</taxon>
        <taxon>Pyriculariaceae</taxon>
        <taxon>Pyricularia</taxon>
    </lineage>
</organism>
<name>G4N1G9_PYRO7</name>
<dbReference type="GO" id="GO:0004222">
    <property type="term" value="F:metalloendopeptidase activity"/>
    <property type="evidence" value="ECO:0007669"/>
    <property type="project" value="InterPro"/>
</dbReference>
<dbReference type="GeneID" id="12985953"/>
<dbReference type="AlphaFoldDB" id="G4N1G9"/>
<accession>G4N1G9</accession>
<protein>
    <recommendedName>
        <fullName evidence="2">Lysine-specific metallo-endopeptidase domain-containing protein</fullName>
    </recommendedName>
</protein>
<gene>
    <name evidence="3" type="ORF">MGG_16938</name>
</gene>
<dbReference type="HOGENOM" id="CLU_119638_0_0_1"/>
<dbReference type="KEGG" id="mgr:MGG_16938"/>
<feature type="domain" description="Lysine-specific metallo-endopeptidase" evidence="2">
    <location>
        <begin position="48"/>
        <end position="190"/>
    </location>
</feature>
<keyword evidence="1" id="KW-0812">Transmembrane</keyword>
<sequence length="197" mass="22889">MHYTFSSAIINFLIAISTSATILPALHQRKFDVDASPSTIKTAVQILADAAYWDVKKQFDLRFRYFKTYSQNDIDALQKAYFRIEKTCDLDSDNIVFRCDPPSHKCDTSAGYIPLYPADASNNQIFLYPLFFNKYEFHDLDRGRILVHKTSHIPSIRNIMDYDTYGLYNLLGLFKELSLYYADTFGWFALAAYNKNY</sequence>
<dbReference type="RefSeq" id="XP_003713043.1">
    <property type="nucleotide sequence ID" value="XM_003712995.1"/>
</dbReference>
<dbReference type="SMR" id="G4N1G9"/>
<evidence type="ECO:0000256" key="1">
    <source>
        <dbReference type="SAM" id="Phobius"/>
    </source>
</evidence>
<keyword evidence="1" id="KW-1133">Transmembrane helix</keyword>
<reference key="2">
    <citation type="submission" date="2011-05" db="EMBL/GenBank/DDBJ databases">
        <title>The Genome Sequence of Magnaporthe oryzae 70-15.</title>
        <authorList>
            <consortium name="The Broad Institute Genome Sequencing Platform"/>
            <person name="Ma L.-J."/>
            <person name="Dead R."/>
            <person name="Young S.K."/>
            <person name="Zeng Q."/>
            <person name="Gargeya S."/>
            <person name="Fitzgerald M."/>
            <person name="Haas B."/>
            <person name="Abouelleil A."/>
            <person name="Alvarado L."/>
            <person name="Arachchi H.M."/>
            <person name="Berlin A."/>
            <person name="Brown A."/>
            <person name="Chapman S.B."/>
            <person name="Chen Z."/>
            <person name="Dunbar C."/>
            <person name="Freedman E."/>
            <person name="Gearin G."/>
            <person name="Gellesch M."/>
            <person name="Goldberg J."/>
            <person name="Griggs A."/>
            <person name="Gujja S."/>
            <person name="Heiman D."/>
            <person name="Howarth C."/>
            <person name="Larson L."/>
            <person name="Lui A."/>
            <person name="MacDonald P.J.P."/>
            <person name="Mehta T."/>
            <person name="Montmayeur A."/>
            <person name="Murphy C."/>
            <person name="Neiman D."/>
            <person name="Pearson M."/>
            <person name="Priest M."/>
            <person name="Roberts A."/>
            <person name="Saif S."/>
            <person name="Shea T."/>
            <person name="Shenoy N."/>
            <person name="Sisk P."/>
            <person name="Stolte C."/>
            <person name="Sykes S."/>
            <person name="Yandava C."/>
            <person name="Wortman J."/>
            <person name="Nusbaum C."/>
            <person name="Birren B."/>
        </authorList>
    </citation>
    <scope>NUCLEOTIDE SEQUENCE</scope>
    <source>
        <strain>70-15</strain>
    </source>
</reference>
<reference evidence="3 4" key="1">
    <citation type="journal article" date="2005" name="Nature">
        <title>The genome sequence of the rice blast fungus Magnaporthe grisea.</title>
        <authorList>
            <person name="Dean R.A."/>
            <person name="Talbot N.J."/>
            <person name="Ebbole D.J."/>
            <person name="Farman M.L."/>
            <person name="Mitchell T.K."/>
            <person name="Orbach M.J."/>
            <person name="Thon M."/>
            <person name="Kulkarni R."/>
            <person name="Xu J.R."/>
            <person name="Pan H."/>
            <person name="Read N.D."/>
            <person name="Lee Y.H."/>
            <person name="Carbone I."/>
            <person name="Brown D."/>
            <person name="Oh Y.Y."/>
            <person name="Donofrio N."/>
            <person name="Jeong J.S."/>
            <person name="Soanes D.M."/>
            <person name="Djonovic S."/>
            <person name="Kolomiets E."/>
            <person name="Rehmeyer C."/>
            <person name="Li W."/>
            <person name="Harding M."/>
            <person name="Kim S."/>
            <person name="Lebrun M.H."/>
            <person name="Bohnert H."/>
            <person name="Coughlan S."/>
            <person name="Butler J."/>
            <person name="Calvo S."/>
            <person name="Ma L.J."/>
            <person name="Nicol R."/>
            <person name="Purcell S."/>
            <person name="Nusbaum C."/>
            <person name="Galagan J.E."/>
            <person name="Birren B.W."/>
        </authorList>
    </citation>
    <scope>NUCLEOTIDE SEQUENCE [LARGE SCALE GENOMIC DNA]</scope>
    <source>
        <strain evidence="4">70-15 / ATCC MYA-4617 / FGSC 8958</strain>
    </source>
</reference>
<dbReference type="Proteomes" id="UP000009058">
    <property type="component" value="Chromosome 3"/>
</dbReference>